<dbReference type="AlphaFoldDB" id="A0A4P8IRJ4"/>
<dbReference type="OrthoDB" id="9095917at2"/>
<dbReference type="Proteomes" id="UP000298656">
    <property type="component" value="Chromosome 1"/>
</dbReference>
<protein>
    <recommendedName>
        <fullName evidence="3">YbjN domain-containing protein</fullName>
    </recommendedName>
</protein>
<evidence type="ECO:0008006" key="3">
    <source>
        <dbReference type="Google" id="ProtNLM"/>
    </source>
</evidence>
<keyword evidence="2" id="KW-1185">Reference proteome</keyword>
<reference evidence="1 2" key="1">
    <citation type="submission" date="2019-05" db="EMBL/GenBank/DDBJ databases">
        <title>Burkholderia sp. DHOD12, isolated from subtropical forest soil.</title>
        <authorList>
            <person name="Gao Z.-H."/>
            <person name="Qiu L.-H."/>
        </authorList>
    </citation>
    <scope>NUCLEOTIDE SEQUENCE [LARGE SCALE GENOMIC DNA]</scope>
    <source>
        <strain evidence="1 2">DHOD12</strain>
    </source>
</reference>
<proteinExistence type="predicted"/>
<gene>
    <name evidence="1" type="ORF">FAZ95_01230</name>
</gene>
<dbReference type="KEGG" id="tvl:FAZ95_01230"/>
<dbReference type="EMBL" id="CP040077">
    <property type="protein sequence ID" value="QCP51602.1"/>
    <property type="molecule type" value="Genomic_DNA"/>
</dbReference>
<name>A0A4P8IRJ4_9BURK</name>
<dbReference type="Pfam" id="PF10722">
    <property type="entry name" value="YbjN"/>
    <property type="match status" value="1"/>
</dbReference>
<evidence type="ECO:0000313" key="1">
    <source>
        <dbReference type="EMBL" id="QCP51602.1"/>
    </source>
</evidence>
<organism evidence="1 2">
    <name type="scientific">Trinickia violacea</name>
    <dbReference type="NCBI Taxonomy" id="2571746"/>
    <lineage>
        <taxon>Bacteria</taxon>
        <taxon>Pseudomonadati</taxon>
        <taxon>Pseudomonadota</taxon>
        <taxon>Betaproteobacteria</taxon>
        <taxon>Burkholderiales</taxon>
        <taxon>Burkholderiaceae</taxon>
        <taxon>Trinickia</taxon>
    </lineage>
</organism>
<sequence>MWTEKDITLETLAAHIEDSGVSCKLEQARIALHTAAGIGYLVVLDEDRKFVRFITYLPVAKDAFEEQKREFEHRLNAEVFMASFWLDDDNDLVVDYPMTYVHGLIAGQFMVNLHRFASMLEYVTGSKNEDGLITLDQKNEQQEQVNDGEPTDSCRLTSHAARLLN</sequence>
<dbReference type="InterPro" id="IPR019660">
    <property type="entry name" value="Put_sensory_transdc_reg_YbjN"/>
</dbReference>
<accession>A0A4P8IRJ4</accession>
<evidence type="ECO:0000313" key="2">
    <source>
        <dbReference type="Proteomes" id="UP000298656"/>
    </source>
</evidence>